<accession>A0AAV1C5V0</accession>
<evidence type="ECO:0000313" key="2">
    <source>
        <dbReference type="EMBL" id="CAI9090513.1"/>
    </source>
</evidence>
<gene>
    <name evidence="2" type="ORF">OLC1_LOCUS2663</name>
</gene>
<feature type="region of interest" description="Disordered" evidence="1">
    <location>
        <begin position="1"/>
        <end position="53"/>
    </location>
</feature>
<keyword evidence="3" id="KW-1185">Reference proteome</keyword>
<evidence type="ECO:0000256" key="1">
    <source>
        <dbReference type="SAM" id="MobiDB-lite"/>
    </source>
</evidence>
<protein>
    <submittedName>
        <fullName evidence="2">OLC1v1025295C1</fullName>
    </submittedName>
</protein>
<organism evidence="2 3">
    <name type="scientific">Oldenlandia corymbosa var. corymbosa</name>
    <dbReference type="NCBI Taxonomy" id="529605"/>
    <lineage>
        <taxon>Eukaryota</taxon>
        <taxon>Viridiplantae</taxon>
        <taxon>Streptophyta</taxon>
        <taxon>Embryophyta</taxon>
        <taxon>Tracheophyta</taxon>
        <taxon>Spermatophyta</taxon>
        <taxon>Magnoliopsida</taxon>
        <taxon>eudicotyledons</taxon>
        <taxon>Gunneridae</taxon>
        <taxon>Pentapetalae</taxon>
        <taxon>asterids</taxon>
        <taxon>lamiids</taxon>
        <taxon>Gentianales</taxon>
        <taxon>Rubiaceae</taxon>
        <taxon>Rubioideae</taxon>
        <taxon>Spermacoceae</taxon>
        <taxon>Hedyotis-Oldenlandia complex</taxon>
        <taxon>Oldenlandia</taxon>
    </lineage>
</organism>
<sequence length="270" mass="29405">MPHSCRHNKLLAPPKPDSHQLTKKPSKQPVPEKQSCKVPELSPILELPTGEKTTEAQLVDNQENVLSAPPLFLDQQATTLEDSHRSEVEPPMNDGEKQPSIAAFSQQIQKQDGHLQFPVIDGGESSSMDASMQGAAHRSAMEEGRWESPVATGGKETLIISQIPSKVQLNSISLIVERVTESMLPNQSNQDFQISNEINLHDTATNPSTNDQFSAKSAEIPSNPAFQDLVTNAPAIPQAFPCQFHVIPINSEDLSPEYSSAKSSNGKIKS</sequence>
<proteinExistence type="predicted"/>
<name>A0AAV1C5V0_OLDCO</name>
<dbReference type="Proteomes" id="UP001161247">
    <property type="component" value="Chromosome 1"/>
</dbReference>
<evidence type="ECO:0000313" key="3">
    <source>
        <dbReference type="Proteomes" id="UP001161247"/>
    </source>
</evidence>
<reference evidence="2" key="1">
    <citation type="submission" date="2023-03" db="EMBL/GenBank/DDBJ databases">
        <authorList>
            <person name="Julca I."/>
        </authorList>
    </citation>
    <scope>NUCLEOTIDE SEQUENCE</scope>
</reference>
<dbReference type="EMBL" id="OX459118">
    <property type="protein sequence ID" value="CAI9090513.1"/>
    <property type="molecule type" value="Genomic_DNA"/>
</dbReference>
<dbReference type="AlphaFoldDB" id="A0AAV1C5V0"/>